<name>A0A087UU15_STEMI</name>
<dbReference type="Proteomes" id="UP000054359">
    <property type="component" value="Unassembled WGS sequence"/>
</dbReference>
<evidence type="ECO:0000313" key="3">
    <source>
        <dbReference type="Proteomes" id="UP000054359"/>
    </source>
</evidence>
<reference evidence="2 3" key="1">
    <citation type="submission" date="2013-11" db="EMBL/GenBank/DDBJ databases">
        <title>Genome sequencing of Stegodyphus mimosarum.</title>
        <authorList>
            <person name="Bechsgaard J."/>
        </authorList>
    </citation>
    <scope>NUCLEOTIDE SEQUENCE [LARGE SCALE GENOMIC DNA]</scope>
</reference>
<dbReference type="AlphaFoldDB" id="A0A087UU15"/>
<dbReference type="EMBL" id="KK121613">
    <property type="protein sequence ID" value="KFM80854.1"/>
    <property type="molecule type" value="Genomic_DNA"/>
</dbReference>
<proteinExistence type="predicted"/>
<evidence type="ECO:0000256" key="1">
    <source>
        <dbReference type="SAM" id="SignalP"/>
    </source>
</evidence>
<gene>
    <name evidence="2" type="ORF">X975_03593</name>
</gene>
<feature type="signal peptide" evidence="1">
    <location>
        <begin position="1"/>
        <end position="21"/>
    </location>
</feature>
<keyword evidence="1" id="KW-0732">Signal</keyword>
<evidence type="ECO:0000313" key="2">
    <source>
        <dbReference type="EMBL" id="KFM80854.1"/>
    </source>
</evidence>
<accession>A0A087UU15</accession>
<dbReference type="OrthoDB" id="6407073at2759"/>
<feature type="chain" id="PRO_5001830856" evidence="1">
    <location>
        <begin position="22"/>
        <end position="76"/>
    </location>
</feature>
<organism evidence="2 3">
    <name type="scientific">Stegodyphus mimosarum</name>
    <name type="common">African social velvet spider</name>
    <dbReference type="NCBI Taxonomy" id="407821"/>
    <lineage>
        <taxon>Eukaryota</taxon>
        <taxon>Metazoa</taxon>
        <taxon>Ecdysozoa</taxon>
        <taxon>Arthropoda</taxon>
        <taxon>Chelicerata</taxon>
        <taxon>Arachnida</taxon>
        <taxon>Araneae</taxon>
        <taxon>Araneomorphae</taxon>
        <taxon>Entelegynae</taxon>
        <taxon>Eresoidea</taxon>
        <taxon>Eresidae</taxon>
        <taxon>Stegodyphus</taxon>
    </lineage>
</organism>
<protein>
    <submittedName>
        <fullName evidence="2">Uncharacterized protein</fullName>
    </submittedName>
</protein>
<feature type="non-terminal residue" evidence="2">
    <location>
        <position position="76"/>
    </location>
</feature>
<keyword evidence="3" id="KW-1185">Reference proteome</keyword>
<sequence>MRYSLVIVIAVALTCFRETHGADEANPEADPLAEDCRRQLNSCLDQAEDRVPGAFDMDSCCDEYKKCMYKIGRNRQ</sequence>